<keyword evidence="9 12" id="KW-0472">Membrane</keyword>
<evidence type="ECO:0000256" key="5">
    <source>
        <dbReference type="ARBA" id="ARBA00022692"/>
    </source>
</evidence>
<organism evidence="13 14">
    <name type="scientific">Aliiruegeria lutimaris</name>
    <dbReference type="NCBI Taxonomy" id="571298"/>
    <lineage>
        <taxon>Bacteria</taxon>
        <taxon>Pseudomonadati</taxon>
        <taxon>Pseudomonadota</taxon>
        <taxon>Alphaproteobacteria</taxon>
        <taxon>Rhodobacterales</taxon>
        <taxon>Roseobacteraceae</taxon>
        <taxon>Aliiruegeria</taxon>
    </lineage>
</organism>
<dbReference type="SUPFAM" id="SSF144083">
    <property type="entry name" value="Magnesium transport protein CorA, transmembrane region"/>
    <property type="match status" value="1"/>
</dbReference>
<evidence type="ECO:0000256" key="3">
    <source>
        <dbReference type="ARBA" id="ARBA00022448"/>
    </source>
</evidence>
<comment type="similarity">
    <text evidence="2">Belongs to the CorA metal ion transporter (MIT) (TC 1.A.35) family.</text>
</comment>
<evidence type="ECO:0000256" key="7">
    <source>
        <dbReference type="ARBA" id="ARBA00022989"/>
    </source>
</evidence>
<dbReference type="Gene3D" id="1.20.58.340">
    <property type="entry name" value="Magnesium transport protein CorA, transmembrane region"/>
    <property type="match status" value="1"/>
</dbReference>
<evidence type="ECO:0000256" key="9">
    <source>
        <dbReference type="ARBA" id="ARBA00023136"/>
    </source>
</evidence>
<keyword evidence="3" id="KW-0813">Transport</keyword>
<dbReference type="InterPro" id="IPR002523">
    <property type="entry name" value="MgTranspt_CorA/ZnTranspt_ZntB"/>
</dbReference>
<dbReference type="GO" id="GO:0015087">
    <property type="term" value="F:cobalt ion transmembrane transporter activity"/>
    <property type="evidence" value="ECO:0007669"/>
    <property type="project" value="TreeGrafter"/>
</dbReference>
<evidence type="ECO:0000256" key="10">
    <source>
        <dbReference type="ARBA" id="ARBA00034269"/>
    </source>
</evidence>
<gene>
    <name evidence="13" type="ORF">SAMN04488026_10418</name>
</gene>
<evidence type="ECO:0000256" key="4">
    <source>
        <dbReference type="ARBA" id="ARBA00022475"/>
    </source>
</evidence>
<protein>
    <submittedName>
        <fullName evidence="13">Magnesium transporter</fullName>
    </submittedName>
</protein>
<dbReference type="InterPro" id="IPR045861">
    <property type="entry name" value="CorA_cytoplasmic_dom"/>
</dbReference>
<dbReference type="GO" id="GO:0000287">
    <property type="term" value="F:magnesium ion binding"/>
    <property type="evidence" value="ECO:0007669"/>
    <property type="project" value="TreeGrafter"/>
</dbReference>
<dbReference type="PANTHER" id="PTHR46494:SF1">
    <property type="entry name" value="CORA FAMILY METAL ION TRANSPORTER (EUROFUNG)"/>
    <property type="match status" value="1"/>
</dbReference>
<dbReference type="InterPro" id="IPR045863">
    <property type="entry name" value="CorA_TM1_TM2"/>
</dbReference>
<evidence type="ECO:0000313" key="13">
    <source>
        <dbReference type="EMBL" id="SDK43688.1"/>
    </source>
</evidence>
<dbReference type="Pfam" id="PF01544">
    <property type="entry name" value="CorA"/>
    <property type="match status" value="1"/>
</dbReference>
<dbReference type="PANTHER" id="PTHR46494">
    <property type="entry name" value="CORA FAMILY METAL ION TRANSPORTER (EUROFUNG)"/>
    <property type="match status" value="1"/>
</dbReference>
<keyword evidence="4" id="KW-1003">Cell membrane</keyword>
<dbReference type="SUPFAM" id="SSF143865">
    <property type="entry name" value="CorA soluble domain-like"/>
    <property type="match status" value="1"/>
</dbReference>
<keyword evidence="14" id="KW-1185">Reference proteome</keyword>
<name>A0A1G9BW26_9RHOB</name>
<evidence type="ECO:0000256" key="12">
    <source>
        <dbReference type="SAM" id="Phobius"/>
    </source>
</evidence>
<keyword evidence="7 12" id="KW-1133">Transmembrane helix</keyword>
<feature type="transmembrane region" description="Helical" evidence="12">
    <location>
        <begin position="294"/>
        <end position="314"/>
    </location>
</feature>
<dbReference type="RefSeq" id="WP_093159455.1">
    <property type="nucleotide sequence ID" value="NZ_FNEK01000041.1"/>
</dbReference>
<dbReference type="FunFam" id="1.20.58.340:FF:000004">
    <property type="entry name" value="Magnesium transport protein CorA"/>
    <property type="match status" value="1"/>
</dbReference>
<keyword evidence="5 12" id="KW-0812">Transmembrane</keyword>
<sequence length="320" mass="35189">MLRAFRLTRNDIVALDSPSEGLDEAIWIDLFVPTPEQAASVEALGISVPAQEDMEELQLSSRLYRIDATKYMTVVLPGLTTDGRRLSRPLCLVLAPKRLVTVRYHEPEALSVFPERAARSGAGCASPLRLCLGLIEEMVDELSDTMEEIGRSLDSVSGEVFDGGRQNRSATLQRALEVAGRFGVRIAAVRQSLLTLARALNYLEQFPVESENAKEISRLMAGHVRDVAALEEHADYLSARASVVTDATLGMIDLEQNKSVSMLSALVALFAPAMLIASIYGMNFEWMPELDSKWGFAVALGSMVVSGLATYLFFRKRGWM</sequence>
<dbReference type="EMBL" id="FNEK01000041">
    <property type="protein sequence ID" value="SDK43688.1"/>
    <property type="molecule type" value="Genomic_DNA"/>
</dbReference>
<dbReference type="GO" id="GO:0015095">
    <property type="term" value="F:magnesium ion transmembrane transporter activity"/>
    <property type="evidence" value="ECO:0007669"/>
    <property type="project" value="TreeGrafter"/>
</dbReference>
<evidence type="ECO:0000313" key="14">
    <source>
        <dbReference type="Proteomes" id="UP000199382"/>
    </source>
</evidence>
<dbReference type="OrthoDB" id="9803416at2"/>
<evidence type="ECO:0000256" key="8">
    <source>
        <dbReference type="ARBA" id="ARBA00023065"/>
    </source>
</evidence>
<evidence type="ECO:0000256" key="6">
    <source>
        <dbReference type="ARBA" id="ARBA00022842"/>
    </source>
</evidence>
<evidence type="ECO:0000256" key="1">
    <source>
        <dbReference type="ARBA" id="ARBA00004651"/>
    </source>
</evidence>
<dbReference type="GO" id="GO:0050897">
    <property type="term" value="F:cobalt ion binding"/>
    <property type="evidence" value="ECO:0007669"/>
    <property type="project" value="TreeGrafter"/>
</dbReference>
<dbReference type="Proteomes" id="UP000199382">
    <property type="component" value="Unassembled WGS sequence"/>
</dbReference>
<comment type="subcellular location">
    <subcellularLocation>
        <location evidence="1">Cell membrane</location>
        <topology evidence="1">Multi-pass membrane protein</topology>
    </subcellularLocation>
</comment>
<comment type="function">
    <text evidence="11">Mediates influx of magnesium ions. Alternates between open and closed states. Activated by low cytoplasmic Mg(2+) levels. Inactive when cytoplasmic Mg(2+) levels are high.</text>
</comment>
<reference evidence="13 14" key="1">
    <citation type="submission" date="2016-10" db="EMBL/GenBank/DDBJ databases">
        <authorList>
            <person name="de Groot N.N."/>
        </authorList>
    </citation>
    <scope>NUCLEOTIDE SEQUENCE [LARGE SCALE GENOMIC DNA]</scope>
    <source>
        <strain evidence="13 14">DSM 25294</strain>
    </source>
</reference>
<evidence type="ECO:0000256" key="2">
    <source>
        <dbReference type="ARBA" id="ARBA00009765"/>
    </source>
</evidence>
<accession>A0A1G9BW26</accession>
<dbReference type="STRING" id="571298.SAMN04488026_10418"/>
<keyword evidence="6" id="KW-0460">Magnesium</keyword>
<dbReference type="GO" id="GO:0005886">
    <property type="term" value="C:plasma membrane"/>
    <property type="evidence" value="ECO:0007669"/>
    <property type="project" value="UniProtKB-SubCell"/>
</dbReference>
<dbReference type="AlphaFoldDB" id="A0A1G9BW26"/>
<proteinExistence type="inferred from homology"/>
<feature type="transmembrane region" description="Helical" evidence="12">
    <location>
        <begin position="260"/>
        <end position="282"/>
    </location>
</feature>
<evidence type="ECO:0000256" key="11">
    <source>
        <dbReference type="ARBA" id="ARBA00045497"/>
    </source>
</evidence>
<comment type="catalytic activity">
    <reaction evidence="10">
        <text>Mg(2+)(in) = Mg(2+)(out)</text>
        <dbReference type="Rhea" id="RHEA:29827"/>
        <dbReference type="ChEBI" id="CHEBI:18420"/>
    </reaction>
</comment>
<keyword evidence="8" id="KW-0406">Ion transport</keyword>